<sequence>MSQIAFALVELEKYNKNLRATEKFLLKINLLPYKFYEILRFQSILWNLYLSKKNHPKIYKYLISPYLFYLSHFTNNPQKTICLIFPLLNFATYSQNYSYYELFYLHDNSFTSLDNSDYYKWWNIKALINVKWNTYGNQYYFLIWTVYSIFMCCFLIVLTISKDEISWNYQVILLIVTIFLGLFHFIFEVRQFIHKPMHYIISPWNWFGILVLAFAHSLHILLRPTTEYSYNQPSYTKDINNSWNLVLTYQFISSNGTVDGSSLVEISDDNTNMFAQFSTSLLAVYFMLTGDSSAVSSWVYKNNWMLVFLIVIFLFFTTIYLLNLFTLLLGNAVEETNNKESFLKLKCKILSEIELFWMLPYQRRKKNWFPDILYYEASVDELKKYINNIKDDEEIFQNLLPAVKEIVEIKDTDNEIKDMIKAQNR</sequence>
<keyword evidence="2" id="KW-1133">Transmembrane helix</keyword>
<dbReference type="PANTHER" id="PTHR10582">
    <property type="entry name" value="TRANSIENT RECEPTOR POTENTIAL ION CHANNEL PROTEIN"/>
    <property type="match status" value="1"/>
</dbReference>
<dbReference type="OrthoDB" id="2352140at2759"/>
<dbReference type="GO" id="GO:0098703">
    <property type="term" value="P:calcium ion import across plasma membrane"/>
    <property type="evidence" value="ECO:0007669"/>
    <property type="project" value="TreeGrafter"/>
</dbReference>
<keyword evidence="4" id="KW-1185">Reference proteome</keyword>
<reference evidence="3 4" key="1">
    <citation type="submission" date="2018-06" db="EMBL/GenBank/DDBJ databases">
        <title>Comparative genomics reveals the genomic features of Rhizophagus irregularis, R. cerebriforme, R. diaphanum and Gigaspora rosea, and their symbiotic lifestyle signature.</title>
        <authorList>
            <person name="Morin E."/>
            <person name="San Clemente H."/>
            <person name="Chen E.C.H."/>
            <person name="De La Providencia I."/>
            <person name="Hainaut M."/>
            <person name="Kuo A."/>
            <person name="Kohler A."/>
            <person name="Murat C."/>
            <person name="Tang N."/>
            <person name="Roy S."/>
            <person name="Loubradou J."/>
            <person name="Henrissat B."/>
            <person name="Grigoriev I.V."/>
            <person name="Corradi N."/>
            <person name="Roux C."/>
            <person name="Martin F.M."/>
        </authorList>
    </citation>
    <scope>NUCLEOTIDE SEQUENCE [LARGE SCALE GENOMIC DNA]</scope>
    <source>
        <strain evidence="3 4">DAOM 194757</strain>
    </source>
</reference>
<dbReference type="InterPro" id="IPR024862">
    <property type="entry name" value="TRPV"/>
</dbReference>
<keyword evidence="1" id="KW-0677">Repeat</keyword>
<evidence type="ECO:0000256" key="1">
    <source>
        <dbReference type="ARBA" id="ARBA00022737"/>
    </source>
</evidence>
<dbReference type="AlphaFoldDB" id="A0A397VBL6"/>
<keyword evidence="2" id="KW-0472">Membrane</keyword>
<dbReference type="GO" id="GO:0005886">
    <property type="term" value="C:plasma membrane"/>
    <property type="evidence" value="ECO:0007669"/>
    <property type="project" value="TreeGrafter"/>
</dbReference>
<feature type="transmembrane region" description="Helical" evidence="2">
    <location>
        <begin position="199"/>
        <end position="222"/>
    </location>
</feature>
<evidence type="ECO:0000313" key="3">
    <source>
        <dbReference type="EMBL" id="RIB19855.1"/>
    </source>
</evidence>
<accession>A0A397VBL6</accession>
<evidence type="ECO:0000256" key="2">
    <source>
        <dbReference type="SAM" id="Phobius"/>
    </source>
</evidence>
<name>A0A397VBL6_9GLOM</name>
<proteinExistence type="predicted"/>
<protein>
    <recommendedName>
        <fullName evidence="5">Ion transport domain-containing protein</fullName>
    </recommendedName>
</protein>
<gene>
    <name evidence="3" type="ORF">C2G38_2180743</name>
</gene>
<comment type="caution">
    <text evidence="3">The sequence shown here is derived from an EMBL/GenBank/DDBJ whole genome shotgun (WGS) entry which is preliminary data.</text>
</comment>
<organism evidence="3 4">
    <name type="scientific">Gigaspora rosea</name>
    <dbReference type="NCBI Taxonomy" id="44941"/>
    <lineage>
        <taxon>Eukaryota</taxon>
        <taxon>Fungi</taxon>
        <taxon>Fungi incertae sedis</taxon>
        <taxon>Mucoromycota</taxon>
        <taxon>Glomeromycotina</taxon>
        <taxon>Glomeromycetes</taxon>
        <taxon>Diversisporales</taxon>
        <taxon>Gigasporaceae</taxon>
        <taxon>Gigaspora</taxon>
    </lineage>
</organism>
<feature type="transmembrane region" description="Helical" evidence="2">
    <location>
        <begin position="304"/>
        <end position="329"/>
    </location>
</feature>
<evidence type="ECO:0008006" key="5">
    <source>
        <dbReference type="Google" id="ProtNLM"/>
    </source>
</evidence>
<dbReference type="GO" id="GO:0005262">
    <property type="term" value="F:calcium channel activity"/>
    <property type="evidence" value="ECO:0007669"/>
    <property type="project" value="TreeGrafter"/>
</dbReference>
<dbReference type="PANTHER" id="PTHR10582:SF2">
    <property type="entry name" value="INACTIVE"/>
    <property type="match status" value="1"/>
</dbReference>
<dbReference type="Proteomes" id="UP000266673">
    <property type="component" value="Unassembled WGS sequence"/>
</dbReference>
<dbReference type="EMBL" id="QKWP01000449">
    <property type="protein sequence ID" value="RIB19855.1"/>
    <property type="molecule type" value="Genomic_DNA"/>
</dbReference>
<evidence type="ECO:0000313" key="4">
    <source>
        <dbReference type="Proteomes" id="UP000266673"/>
    </source>
</evidence>
<feature type="transmembrane region" description="Helical" evidence="2">
    <location>
        <begin position="167"/>
        <end position="187"/>
    </location>
</feature>
<keyword evidence="2" id="KW-0812">Transmembrane</keyword>
<feature type="transmembrane region" description="Helical" evidence="2">
    <location>
        <begin position="139"/>
        <end position="161"/>
    </location>
</feature>